<accession>A0AAQ3C0V9</accession>
<dbReference type="Pfam" id="PF03333">
    <property type="entry name" value="PapB"/>
    <property type="match status" value="1"/>
</dbReference>
<dbReference type="RefSeq" id="WP_012849893.1">
    <property type="nucleotide sequence ID" value="NC_013508.1"/>
</dbReference>
<evidence type="ECO:0000256" key="1">
    <source>
        <dbReference type="ARBA" id="ARBA00023015"/>
    </source>
</evidence>
<dbReference type="GO" id="GO:0006355">
    <property type="term" value="P:regulation of DNA-templated transcription"/>
    <property type="evidence" value="ECO:0007669"/>
    <property type="project" value="InterPro"/>
</dbReference>
<organism evidence="3 4">
    <name type="scientific">Edwardsiella piscicida</name>
    <dbReference type="NCBI Taxonomy" id="1263550"/>
    <lineage>
        <taxon>Bacteria</taxon>
        <taxon>Pseudomonadati</taxon>
        <taxon>Pseudomonadota</taxon>
        <taxon>Gammaproteobacteria</taxon>
        <taxon>Enterobacterales</taxon>
        <taxon>Hafniaceae</taxon>
        <taxon>Edwardsiella</taxon>
    </lineage>
</organism>
<keyword evidence="1" id="KW-0805">Transcription regulation</keyword>
<dbReference type="InterPro" id="IPR053721">
    <property type="entry name" value="Fimbrial_Adhesin_Reg"/>
</dbReference>
<sequence>MTNTQFDLLLSLTSIRSDGVISAMRAVLVDGETQKAASEQYGVNPAQLSIRLGVLKAVDQTVSKLTPFYSH</sequence>
<dbReference type="GeneID" id="72529845"/>
<dbReference type="Proteomes" id="UP001223683">
    <property type="component" value="Chromosome"/>
</dbReference>
<dbReference type="EMBL" id="CP118390">
    <property type="protein sequence ID" value="WDU90655.1"/>
    <property type="molecule type" value="Genomic_DNA"/>
</dbReference>
<dbReference type="Gene3D" id="1.10.10.2690">
    <property type="match status" value="1"/>
</dbReference>
<protein>
    <submittedName>
        <fullName evidence="3">PapB/FocB family fimbrial expression transcriptional regulator</fullName>
    </submittedName>
</protein>
<name>A0AAQ3C0V9_EDWPI</name>
<evidence type="ECO:0000256" key="2">
    <source>
        <dbReference type="ARBA" id="ARBA00023163"/>
    </source>
</evidence>
<proteinExistence type="predicted"/>
<evidence type="ECO:0000313" key="3">
    <source>
        <dbReference type="EMBL" id="WDU90655.1"/>
    </source>
</evidence>
<reference evidence="3" key="1">
    <citation type="submission" date="2022-10" db="EMBL/GenBank/DDBJ databases">
        <title>Complete genome of Ep21-8.</title>
        <authorList>
            <person name="Kang Y.-R."/>
            <person name="Kim D.-H."/>
        </authorList>
    </citation>
    <scope>NUCLEOTIDE SEQUENCE</scope>
    <source>
        <strain evidence="3">Ep21-8</strain>
    </source>
</reference>
<evidence type="ECO:0000313" key="4">
    <source>
        <dbReference type="Proteomes" id="UP001223683"/>
    </source>
</evidence>
<dbReference type="InterPro" id="IPR004356">
    <property type="entry name" value="Adhesin_operon_reg_prot"/>
</dbReference>
<dbReference type="AlphaFoldDB" id="A0AAQ3C0V9"/>
<gene>
    <name evidence="3" type="ORF">PWJ79_14750</name>
</gene>
<keyword evidence="2" id="KW-0804">Transcription</keyword>